<evidence type="ECO:0000256" key="5">
    <source>
        <dbReference type="SAM" id="MobiDB-lite"/>
    </source>
</evidence>
<dbReference type="InterPro" id="IPR002885">
    <property type="entry name" value="PPR_rpt"/>
</dbReference>
<keyword evidence="2" id="KW-0677">Repeat</keyword>
<dbReference type="Pfam" id="PF20431">
    <property type="entry name" value="E_motif"/>
    <property type="match status" value="1"/>
</dbReference>
<dbReference type="SUPFAM" id="SSF48452">
    <property type="entry name" value="TPR-like"/>
    <property type="match status" value="1"/>
</dbReference>
<dbReference type="PANTHER" id="PTHR22691:SF8">
    <property type="entry name" value="PROTEIN SPT2 HOMOLOG"/>
    <property type="match status" value="1"/>
</dbReference>
<feature type="compositionally biased region" description="Acidic residues" evidence="5">
    <location>
        <begin position="144"/>
        <end position="171"/>
    </location>
</feature>
<feature type="region of interest" description="Disordered" evidence="5">
    <location>
        <begin position="195"/>
        <end position="228"/>
    </location>
</feature>
<evidence type="ECO:0000256" key="3">
    <source>
        <dbReference type="ARBA" id="ARBA00023054"/>
    </source>
</evidence>
<dbReference type="Gene3D" id="1.25.40.10">
    <property type="entry name" value="Tetratricopeptide repeat domain"/>
    <property type="match status" value="1"/>
</dbReference>
<dbReference type="AlphaFoldDB" id="A0A5P1FKP1"/>
<name>A0A5P1FKP1_ASPOF</name>
<dbReference type="Pfam" id="PF08243">
    <property type="entry name" value="SPT2"/>
    <property type="match status" value="1"/>
</dbReference>
<sequence length="576" mass="66202">MQESYGVEPKVEHYGCMVDLLGRSGRLEEAEELVRGMKWEADIVVWGALLTACRSFGRIEIAERVVQEMLRLDPENHSVYVVLSNMYAEVGRWEDVTRFRGIMKDDGFKKIPGPSTLGGEKKLETDEDHLKGTIDLTTLKREEDEYEREDYDGYEDYASEEQEEEEDEEKEEPPSQEQQEFLKLREELKERFRKKLKNETAGLGHRSQSKDKRRTTPNDNFGSFFGPSQPVIASRVLEERRSIRDTQHIMSRIPNASSGNAKSHAYTSSEKKTVVHKQQPRVVNEVKKKVQTLKDTRDYSFLLSDDADFPDTKEERPPARKVPHSNADGRLAQAPTRSKQQIAKPARPMPNGHGLKNPSARNIQSQTRAGPVKGAALVKPRPLTAERRKINSTGNDSSRPAVNKALPSKVPAQSTSRPPAKVMNDPYLRNKPSSAVPHSSVQKNRYSDQRQPSQSLSNGKSMPNKPLPSAKSQPPKQFLPRDSNEDRLKKKPMKRRLDESDDEDPIGMIRKMFRYNPNRYATVDDDVSDMEADFREIQKEERRSAKIARKEDEEQLRLIEEEERRERMRKKQKLKR</sequence>
<dbReference type="GO" id="GO:0042393">
    <property type="term" value="F:histone binding"/>
    <property type="evidence" value="ECO:0007669"/>
    <property type="project" value="TreeGrafter"/>
</dbReference>
<accession>A0A5P1FKP1</accession>
<evidence type="ECO:0000256" key="2">
    <source>
        <dbReference type="ARBA" id="ARBA00022737"/>
    </source>
</evidence>
<feature type="compositionally biased region" description="Polar residues" evidence="5">
    <location>
        <begin position="431"/>
        <end position="461"/>
    </location>
</feature>
<dbReference type="OMA" id="ATNGYHR"/>
<dbReference type="GO" id="GO:0003677">
    <property type="term" value="F:DNA binding"/>
    <property type="evidence" value="ECO:0007669"/>
    <property type="project" value="TreeGrafter"/>
</dbReference>
<feature type="region of interest" description="Disordered" evidence="5">
    <location>
        <begin position="294"/>
        <end position="508"/>
    </location>
</feature>
<dbReference type="EMBL" id="CM007382">
    <property type="protein sequence ID" value="ONK77251.1"/>
    <property type="molecule type" value="Genomic_DNA"/>
</dbReference>
<feature type="compositionally biased region" description="Polar residues" evidence="5">
    <location>
        <begin position="254"/>
        <end position="268"/>
    </location>
</feature>
<comment type="similarity">
    <text evidence="1">Belongs to the SPT2 family.</text>
</comment>
<dbReference type="InterPro" id="IPR011990">
    <property type="entry name" value="TPR-like_helical_dom_sf"/>
</dbReference>
<dbReference type="GO" id="GO:0005730">
    <property type="term" value="C:nucleolus"/>
    <property type="evidence" value="ECO:0007669"/>
    <property type="project" value="TreeGrafter"/>
</dbReference>
<evidence type="ECO:0000256" key="1">
    <source>
        <dbReference type="ARBA" id="ARBA00006461"/>
    </source>
</evidence>
<feature type="compositionally biased region" description="Basic and acidic residues" evidence="5">
    <location>
        <begin position="134"/>
        <end position="143"/>
    </location>
</feature>
<evidence type="ECO:0000313" key="6">
    <source>
        <dbReference type="EMBL" id="ONK77251.1"/>
    </source>
</evidence>
<keyword evidence="7" id="KW-1185">Reference proteome</keyword>
<dbReference type="InterPro" id="IPR046848">
    <property type="entry name" value="E_motif"/>
</dbReference>
<feature type="coiled-coil region" evidence="4">
    <location>
        <begin position="542"/>
        <end position="571"/>
    </location>
</feature>
<dbReference type="Proteomes" id="UP000243459">
    <property type="component" value="Chromosome 2"/>
</dbReference>
<reference evidence="7" key="1">
    <citation type="journal article" date="2017" name="Nat. Commun.">
        <title>The asparagus genome sheds light on the origin and evolution of a young Y chromosome.</title>
        <authorList>
            <person name="Harkess A."/>
            <person name="Zhou J."/>
            <person name="Xu C."/>
            <person name="Bowers J.E."/>
            <person name="Van der Hulst R."/>
            <person name="Ayyampalayam S."/>
            <person name="Mercati F."/>
            <person name="Riccardi P."/>
            <person name="McKain M.R."/>
            <person name="Kakrana A."/>
            <person name="Tang H."/>
            <person name="Ray J."/>
            <person name="Groenendijk J."/>
            <person name="Arikit S."/>
            <person name="Mathioni S.M."/>
            <person name="Nakano M."/>
            <person name="Shan H."/>
            <person name="Telgmann-Rauber A."/>
            <person name="Kanno A."/>
            <person name="Yue Z."/>
            <person name="Chen H."/>
            <person name="Li W."/>
            <person name="Chen Y."/>
            <person name="Xu X."/>
            <person name="Zhang Y."/>
            <person name="Luo S."/>
            <person name="Chen H."/>
            <person name="Gao J."/>
            <person name="Mao Z."/>
            <person name="Pires J.C."/>
            <person name="Luo M."/>
            <person name="Kudrna D."/>
            <person name="Wing R.A."/>
            <person name="Meyers B.C."/>
            <person name="Yi K."/>
            <person name="Kong H."/>
            <person name="Lavrijsen P."/>
            <person name="Sunseri F."/>
            <person name="Falavigna A."/>
            <person name="Ye Y."/>
            <person name="Leebens-Mack J.H."/>
            <person name="Chen G."/>
        </authorList>
    </citation>
    <scope>NUCLEOTIDE SEQUENCE [LARGE SCALE GENOMIC DNA]</scope>
    <source>
        <strain evidence="7">cv. DH0086</strain>
    </source>
</reference>
<dbReference type="NCBIfam" id="TIGR00756">
    <property type="entry name" value="PPR"/>
    <property type="match status" value="1"/>
</dbReference>
<organism evidence="6 7">
    <name type="scientific">Asparagus officinalis</name>
    <name type="common">Garden asparagus</name>
    <dbReference type="NCBI Taxonomy" id="4686"/>
    <lineage>
        <taxon>Eukaryota</taxon>
        <taxon>Viridiplantae</taxon>
        <taxon>Streptophyta</taxon>
        <taxon>Embryophyta</taxon>
        <taxon>Tracheophyta</taxon>
        <taxon>Spermatophyta</taxon>
        <taxon>Magnoliopsida</taxon>
        <taxon>Liliopsida</taxon>
        <taxon>Asparagales</taxon>
        <taxon>Asparagaceae</taxon>
        <taxon>Asparagoideae</taxon>
        <taxon>Asparagus</taxon>
    </lineage>
</organism>
<protein>
    <submittedName>
        <fullName evidence="6">Uncharacterized protein</fullName>
    </submittedName>
</protein>
<feature type="compositionally biased region" description="Polar residues" evidence="5">
    <location>
        <begin position="359"/>
        <end position="368"/>
    </location>
</feature>
<feature type="region of interest" description="Disordered" evidence="5">
    <location>
        <begin position="134"/>
        <end position="180"/>
    </location>
</feature>
<dbReference type="Pfam" id="PF01535">
    <property type="entry name" value="PPR"/>
    <property type="match status" value="1"/>
</dbReference>
<keyword evidence="3 4" id="KW-0175">Coiled coil</keyword>
<evidence type="ECO:0000256" key="4">
    <source>
        <dbReference type="SAM" id="Coils"/>
    </source>
</evidence>
<dbReference type="PANTHER" id="PTHR22691">
    <property type="entry name" value="YEAST SPT2-RELATED"/>
    <property type="match status" value="1"/>
</dbReference>
<evidence type="ECO:0000313" key="7">
    <source>
        <dbReference type="Proteomes" id="UP000243459"/>
    </source>
</evidence>
<dbReference type="Gramene" id="ONK77251">
    <property type="protein sequence ID" value="ONK77251"/>
    <property type="gene ID" value="A4U43_C02F4630"/>
</dbReference>
<dbReference type="InterPro" id="IPR013256">
    <property type="entry name" value="Chromatin_SPT2"/>
</dbReference>
<feature type="compositionally biased region" description="Polar residues" evidence="5">
    <location>
        <begin position="391"/>
        <end position="400"/>
    </location>
</feature>
<gene>
    <name evidence="6" type="ORF">A4U43_C02F4630</name>
</gene>
<dbReference type="SMART" id="SM00784">
    <property type="entry name" value="SPT2"/>
    <property type="match status" value="1"/>
</dbReference>
<proteinExistence type="inferred from homology"/>
<dbReference type="GO" id="GO:0006360">
    <property type="term" value="P:transcription by RNA polymerase I"/>
    <property type="evidence" value="ECO:0007669"/>
    <property type="project" value="TreeGrafter"/>
</dbReference>
<dbReference type="GO" id="GO:0006334">
    <property type="term" value="P:nucleosome assembly"/>
    <property type="evidence" value="ECO:0007669"/>
    <property type="project" value="TreeGrafter"/>
</dbReference>
<feature type="region of interest" description="Disordered" evidence="5">
    <location>
        <begin position="245"/>
        <end position="281"/>
    </location>
</feature>